<evidence type="ECO:0000313" key="12">
    <source>
        <dbReference type="Proteomes" id="UP000000707"/>
    </source>
</evidence>
<dbReference type="SUPFAM" id="SSF51430">
    <property type="entry name" value="NAD(P)-linked oxidoreductase"/>
    <property type="match status" value="1"/>
</dbReference>
<evidence type="ECO:0000256" key="3">
    <source>
        <dbReference type="ARBA" id="ARBA00051098"/>
    </source>
</evidence>
<dbReference type="OrthoDB" id="416253at2759"/>
<dbReference type="RefSeq" id="XP_006686219.1">
    <property type="nucleotide sequence ID" value="XM_006686156.1"/>
</dbReference>
<dbReference type="AlphaFoldDB" id="G3B406"/>
<dbReference type="PIRSF" id="PIRSF000097">
    <property type="entry name" value="AKR"/>
    <property type="match status" value="1"/>
</dbReference>
<dbReference type="KEGG" id="cten:18247189"/>
<feature type="active site" description="Proton donor" evidence="7">
    <location>
        <position position="55"/>
    </location>
</feature>
<sequence>MVKAFKSTKVYKLSTGSSIPALGLGTWRATDEEVYNSVLTALKAGYRHIDTAAGYGNEEPIGKAIKDSGISRDQIFVTTKLWSTKHYDPESALKESLSKLGLEYVDLYLMHWPLAMNPNGNHPAIPTRPDGLRDIVYDWSFTKTWKLMEPLVEQGLTKSLGISNCTVSKMKELFDSGLKVKPVCNQVELHPYLPQHKLLEFAKEHDVVLEAYSPLGSADAPLLKDESIKAIAEKYGVSSATVIISWAIWRGTVVLPKSVKPERIESNLEIIELEDKDGEALNRIAENRGGPQRFVSPPWDPVVIFDSSE</sequence>
<evidence type="ECO:0000313" key="11">
    <source>
        <dbReference type="EMBL" id="EGV63905.1"/>
    </source>
</evidence>
<dbReference type="EC" id="1.1.1.358" evidence="4"/>
<evidence type="ECO:0000256" key="4">
    <source>
        <dbReference type="ARBA" id="ARBA00066965"/>
    </source>
</evidence>
<dbReference type="GO" id="GO:0047011">
    <property type="term" value="F:2-dehydropantolactone reductase (A-specific) activity"/>
    <property type="evidence" value="ECO:0007669"/>
    <property type="project" value="UniProtKB-ARBA"/>
</dbReference>
<comment type="catalytic activity">
    <reaction evidence="2">
        <text>(R)-pantolactone + NADP(+) = 2-dehydropantolactone + NADPH + H(+)</text>
        <dbReference type="Rhea" id="RHEA:18981"/>
        <dbReference type="ChEBI" id="CHEBI:15378"/>
        <dbReference type="ChEBI" id="CHEBI:16719"/>
        <dbReference type="ChEBI" id="CHEBI:18395"/>
        <dbReference type="ChEBI" id="CHEBI:57783"/>
        <dbReference type="ChEBI" id="CHEBI:58349"/>
        <dbReference type="EC" id="1.1.1.358"/>
    </reaction>
</comment>
<dbReference type="PROSITE" id="PS00798">
    <property type="entry name" value="ALDOKETO_REDUCTASE_1"/>
    <property type="match status" value="1"/>
</dbReference>
<reference evidence="11 12" key="1">
    <citation type="journal article" date="2011" name="Proc. Natl. Acad. Sci. U.S.A.">
        <title>Comparative genomics of xylose-fermenting fungi for enhanced biofuel production.</title>
        <authorList>
            <person name="Wohlbach D.J."/>
            <person name="Kuo A."/>
            <person name="Sato T.K."/>
            <person name="Potts K.M."/>
            <person name="Salamov A.A."/>
            <person name="LaButti K.M."/>
            <person name="Sun H."/>
            <person name="Clum A."/>
            <person name="Pangilinan J.L."/>
            <person name="Lindquist E.A."/>
            <person name="Lucas S."/>
            <person name="Lapidus A."/>
            <person name="Jin M."/>
            <person name="Gunawan C."/>
            <person name="Balan V."/>
            <person name="Dale B.E."/>
            <person name="Jeffries T.W."/>
            <person name="Zinkel R."/>
            <person name="Barry K.W."/>
            <person name="Grigoriev I.V."/>
            <person name="Gasch A.P."/>
        </authorList>
    </citation>
    <scope>NUCLEOTIDE SEQUENCE [LARGE SCALE GENOMIC DNA]</scope>
    <source>
        <strain evidence="12">ATCC 10573 / BCRC 21748 / CBS 615 / JCM 9827 / NBRC 10315 / NRRL Y-1498 / VKM Y-70</strain>
    </source>
</reference>
<dbReference type="Gene3D" id="3.20.20.100">
    <property type="entry name" value="NADP-dependent oxidoreductase domain"/>
    <property type="match status" value="1"/>
</dbReference>
<feature type="site" description="Lowers pKa of active site Tyr" evidence="9">
    <location>
        <position position="80"/>
    </location>
</feature>
<dbReference type="InterPro" id="IPR023210">
    <property type="entry name" value="NADP_OxRdtase_dom"/>
</dbReference>
<dbReference type="Proteomes" id="UP000000707">
    <property type="component" value="Unassembled WGS sequence"/>
</dbReference>
<evidence type="ECO:0000256" key="7">
    <source>
        <dbReference type="PIRSR" id="PIRSR000097-1"/>
    </source>
</evidence>
<organism evidence="12">
    <name type="scientific">Candida tenuis (strain ATCC 10573 / BCRC 21748 / CBS 615 / JCM 9827 / NBRC 10315 / NRRL Y-1498 / VKM Y-70)</name>
    <name type="common">Yeast</name>
    <name type="synonym">Yamadazyma tenuis</name>
    <dbReference type="NCBI Taxonomy" id="590646"/>
    <lineage>
        <taxon>Eukaryota</taxon>
        <taxon>Fungi</taxon>
        <taxon>Dikarya</taxon>
        <taxon>Ascomycota</taxon>
        <taxon>Saccharomycotina</taxon>
        <taxon>Pichiomycetes</taxon>
        <taxon>Debaryomycetaceae</taxon>
        <taxon>Yamadazyma</taxon>
    </lineage>
</organism>
<dbReference type="PROSITE" id="PS00063">
    <property type="entry name" value="ALDOKETO_REDUCTASE_3"/>
    <property type="match status" value="1"/>
</dbReference>
<gene>
    <name evidence="11" type="ORF">CANTEDRAFT_113936</name>
</gene>
<dbReference type="STRING" id="590646.G3B406"/>
<protein>
    <recommendedName>
        <fullName evidence="5">2-dehydropantolactone reductase</fullName>
        <ecNumber evidence="4">1.1.1.358</ecNumber>
    </recommendedName>
    <alternativeName>
        <fullName evidence="5">2-dehydropantolactone reductase</fullName>
    </alternativeName>
    <alternativeName>
        <fullName evidence="6">Ketopantoyl-lactone reductase</fullName>
    </alternativeName>
</protein>
<evidence type="ECO:0000256" key="5">
    <source>
        <dbReference type="ARBA" id="ARBA00079693"/>
    </source>
</evidence>
<comment type="catalytic activity">
    <reaction evidence="3">
        <text>isatin + NADPH + H(+) = 3-hydroxyindolin-2-one + NADP(+)</text>
        <dbReference type="Rhea" id="RHEA:68608"/>
        <dbReference type="ChEBI" id="CHEBI:15378"/>
        <dbReference type="ChEBI" id="CHEBI:27539"/>
        <dbReference type="ChEBI" id="CHEBI:28536"/>
        <dbReference type="ChEBI" id="CHEBI:57783"/>
        <dbReference type="ChEBI" id="CHEBI:58349"/>
    </reaction>
</comment>
<evidence type="ECO:0000256" key="8">
    <source>
        <dbReference type="PIRSR" id="PIRSR000097-2"/>
    </source>
</evidence>
<evidence type="ECO:0000256" key="6">
    <source>
        <dbReference type="ARBA" id="ARBA00081322"/>
    </source>
</evidence>
<feature type="binding site" evidence="8">
    <location>
        <position position="111"/>
    </location>
    <ligand>
        <name>substrate</name>
    </ligand>
</feature>
<dbReference type="PANTHER" id="PTHR11732">
    <property type="entry name" value="ALDO/KETO REDUCTASE"/>
    <property type="match status" value="1"/>
</dbReference>
<evidence type="ECO:0000256" key="9">
    <source>
        <dbReference type="PIRSR" id="PIRSR000097-3"/>
    </source>
</evidence>
<name>G3B406_CANTC</name>
<dbReference type="InterPro" id="IPR020471">
    <property type="entry name" value="AKR"/>
</dbReference>
<dbReference type="InterPro" id="IPR018170">
    <property type="entry name" value="Aldo/ket_reductase_CS"/>
</dbReference>
<keyword evidence="1" id="KW-0560">Oxidoreductase</keyword>
<dbReference type="FunFam" id="3.20.20.100:FF:000002">
    <property type="entry name" value="2,5-diketo-D-gluconic acid reductase A"/>
    <property type="match status" value="1"/>
</dbReference>
<feature type="domain" description="NADP-dependent oxidoreductase" evidence="10">
    <location>
        <begin position="22"/>
        <end position="284"/>
    </location>
</feature>
<dbReference type="GO" id="GO:0042180">
    <property type="term" value="P:ketone metabolic process"/>
    <property type="evidence" value="ECO:0007669"/>
    <property type="project" value="UniProtKB-ARBA"/>
</dbReference>
<dbReference type="Pfam" id="PF00248">
    <property type="entry name" value="Aldo_ket_red"/>
    <property type="match status" value="1"/>
</dbReference>
<evidence type="ECO:0000256" key="2">
    <source>
        <dbReference type="ARBA" id="ARBA00050878"/>
    </source>
</evidence>
<proteinExistence type="predicted"/>
<dbReference type="GeneID" id="18247189"/>
<evidence type="ECO:0000259" key="10">
    <source>
        <dbReference type="Pfam" id="PF00248"/>
    </source>
</evidence>
<keyword evidence="12" id="KW-1185">Reference proteome</keyword>
<dbReference type="PRINTS" id="PR00069">
    <property type="entry name" value="ALDKETRDTASE"/>
</dbReference>
<accession>G3B406</accession>
<dbReference type="InterPro" id="IPR036812">
    <property type="entry name" value="NAD(P)_OxRdtase_dom_sf"/>
</dbReference>
<dbReference type="HOGENOM" id="CLU_023205_0_0_1"/>
<dbReference type="eggNOG" id="KOG1577">
    <property type="taxonomic scope" value="Eukaryota"/>
</dbReference>
<evidence type="ECO:0000256" key="1">
    <source>
        <dbReference type="ARBA" id="ARBA00023002"/>
    </source>
</evidence>
<dbReference type="EMBL" id="GL996521">
    <property type="protein sequence ID" value="EGV63905.1"/>
    <property type="molecule type" value="Genomic_DNA"/>
</dbReference>